<evidence type="ECO:0000256" key="5">
    <source>
        <dbReference type="ARBA" id="ARBA00023235"/>
    </source>
</evidence>
<dbReference type="Pfam" id="PF02878">
    <property type="entry name" value="PGM_PMM_I"/>
    <property type="match status" value="1"/>
</dbReference>
<organism evidence="11 13">
    <name type="scientific">Neoehrlichia mikurensis</name>
    <dbReference type="NCBI Taxonomy" id="89586"/>
    <lineage>
        <taxon>Bacteria</taxon>
        <taxon>Pseudomonadati</taxon>
        <taxon>Pseudomonadota</taxon>
        <taxon>Alphaproteobacteria</taxon>
        <taxon>Rickettsiales</taxon>
        <taxon>Anaplasmataceae</taxon>
        <taxon>Candidatus Neoehrlichia</taxon>
    </lineage>
</organism>
<dbReference type="InterPro" id="IPR005846">
    <property type="entry name" value="A-D-PHexomutase_a/b/a-III"/>
</dbReference>
<evidence type="ECO:0000259" key="7">
    <source>
        <dbReference type="Pfam" id="PF00408"/>
    </source>
</evidence>
<name>A0A9Q9F3K8_9RICK</name>
<keyword evidence="2" id="KW-0597">Phosphoprotein</keyword>
<dbReference type="EMBL" id="CP089286">
    <property type="protein sequence ID" value="UTO55277.1"/>
    <property type="molecule type" value="Genomic_DNA"/>
</dbReference>
<keyword evidence="14" id="KW-1185">Reference proteome</keyword>
<proteinExistence type="inferred from homology"/>
<evidence type="ECO:0000259" key="9">
    <source>
        <dbReference type="Pfam" id="PF02879"/>
    </source>
</evidence>
<dbReference type="GO" id="GO:0016868">
    <property type="term" value="F:intramolecular phosphotransferase activity"/>
    <property type="evidence" value="ECO:0007669"/>
    <property type="project" value="InterPro"/>
</dbReference>
<dbReference type="AlphaFoldDB" id="A0A9Q9F3K8"/>
<evidence type="ECO:0000313" key="12">
    <source>
        <dbReference type="EMBL" id="UTO56197.1"/>
    </source>
</evidence>
<feature type="domain" description="Alpha-D-phosphohexomutase alpha/beta/alpha" evidence="8">
    <location>
        <begin position="7"/>
        <end position="117"/>
    </location>
</feature>
<dbReference type="Pfam" id="PF00408">
    <property type="entry name" value="PGM_PMM_IV"/>
    <property type="match status" value="1"/>
</dbReference>
<dbReference type="EMBL" id="CP089285">
    <property type="protein sequence ID" value="UTO56197.1"/>
    <property type="molecule type" value="Genomic_DNA"/>
</dbReference>
<dbReference type="Proteomes" id="UP001059985">
    <property type="component" value="Chromosome"/>
</dbReference>
<dbReference type="CDD" id="cd03089">
    <property type="entry name" value="PMM_PGM"/>
    <property type="match status" value="1"/>
</dbReference>
<evidence type="ECO:0000259" key="10">
    <source>
        <dbReference type="Pfam" id="PF02880"/>
    </source>
</evidence>
<accession>A0A9Q9F3K8</accession>
<keyword evidence="5" id="KW-0413">Isomerase</keyword>
<comment type="cofactor">
    <cofactor evidence="1">
        <name>Mg(2+)</name>
        <dbReference type="ChEBI" id="CHEBI:18420"/>
    </cofactor>
</comment>
<evidence type="ECO:0000256" key="2">
    <source>
        <dbReference type="ARBA" id="ARBA00022553"/>
    </source>
</evidence>
<sequence length="450" mass="50372">MINKSIINKYDIRGVVGSNLHISDAYEIGIKFSKFIGKGSIICVGYDGRVHAYEFAKNVTSGIIHGGSSVVKLGLCSSPMLYFANKIMNANGGIMVTASHNPQEYQGFKIIGNNNLAVKGCEILTFLYRYECSDIANNKGVVIDININSSYLASLEKVFSNVKMNKLKIAWDCSNGVMSSVVYEVIKILYMHDHIVINEVIDGYFPGHLPDISVHKNLCQIVNTVKKNNCDIGIVFDGDGDRVCFIDNCGNIVTNDHVMMIFIEDILTQCPGSTIIYDIKSSEIIKDIVDKLGGKAIACASGYSIMQRKMRDEHAKFAGEISGHMFFEELGYDDGMYAAMRMINILLKTKMTLTQLVGNLPKLYIIPEMRIKIQSNSWANIVTNLKQILDNKNIKYIDIDGIKVQIGDKGWWIVRNSNTENMITIRCEGTNLTNLKYVKNLLYYYIQCAL</sequence>
<dbReference type="InterPro" id="IPR005845">
    <property type="entry name" value="A-D-PHexomutase_a/b/a-II"/>
</dbReference>
<dbReference type="InterPro" id="IPR016066">
    <property type="entry name" value="A-D-PHexomutase_CS"/>
</dbReference>
<evidence type="ECO:0000259" key="8">
    <source>
        <dbReference type="Pfam" id="PF02878"/>
    </source>
</evidence>
<evidence type="ECO:0000256" key="1">
    <source>
        <dbReference type="ARBA" id="ARBA00001946"/>
    </source>
</evidence>
<evidence type="ECO:0000313" key="14">
    <source>
        <dbReference type="Proteomes" id="UP001059985"/>
    </source>
</evidence>
<dbReference type="PROSITE" id="PS00710">
    <property type="entry name" value="PGM_PMM"/>
    <property type="match status" value="1"/>
</dbReference>
<feature type="domain" description="Alpha-D-phosphohexomutase C-terminal" evidence="7">
    <location>
        <begin position="385"/>
        <end position="432"/>
    </location>
</feature>
<dbReference type="PANTHER" id="PTHR43771">
    <property type="entry name" value="PHOSPHOMANNOMUTASE"/>
    <property type="match status" value="1"/>
</dbReference>
<dbReference type="Pfam" id="PF02880">
    <property type="entry name" value="PGM_PMM_III"/>
    <property type="match status" value="1"/>
</dbReference>
<keyword evidence="4 6" id="KW-0460">Magnesium</keyword>
<dbReference type="PANTHER" id="PTHR43771:SF1">
    <property type="entry name" value="PHOSPHOMANNOMUTASE"/>
    <property type="match status" value="1"/>
</dbReference>
<dbReference type="Pfam" id="PF02879">
    <property type="entry name" value="PGM_PMM_II"/>
    <property type="match status" value="1"/>
</dbReference>
<evidence type="ECO:0000256" key="6">
    <source>
        <dbReference type="RuleBase" id="RU004326"/>
    </source>
</evidence>
<feature type="domain" description="Alpha-D-phosphohexomutase alpha/beta/alpha" evidence="10">
    <location>
        <begin position="255"/>
        <end position="364"/>
    </location>
</feature>
<feature type="domain" description="Alpha-D-phosphohexomutase alpha/beta/alpha" evidence="9">
    <location>
        <begin position="150"/>
        <end position="250"/>
    </location>
</feature>
<evidence type="ECO:0000256" key="3">
    <source>
        <dbReference type="ARBA" id="ARBA00022723"/>
    </source>
</evidence>
<reference evidence="11" key="1">
    <citation type="journal article" date="2022" name="Microorganisms">
        <title>Assembly and Comparison of Ca. Neoehrlichia mikurensis Genomes.</title>
        <authorList>
            <person name="Azagi T."/>
            <person name="Dirks R.P."/>
            <person name="Yebra-Pimentel E.S."/>
            <person name="Schaap P.J."/>
            <person name="Koehorst J.J."/>
            <person name="Esser H.J."/>
            <person name="Sprong H."/>
        </authorList>
    </citation>
    <scope>NUCLEOTIDE SEQUENCE</scope>
    <source>
        <strain evidence="12">18-2804</strain>
        <strain evidence="11">18-2837</strain>
    </source>
</reference>
<dbReference type="InterPro" id="IPR005843">
    <property type="entry name" value="A-D-PHexomutase_C"/>
</dbReference>
<dbReference type="RefSeq" id="WP_218194170.1">
    <property type="nucleotide sequence ID" value="NZ_CP054597.1"/>
</dbReference>
<keyword evidence="3 6" id="KW-0479">Metal-binding</keyword>
<protein>
    <submittedName>
        <fullName evidence="11">Phosphomannomutase/phosphoglucomutase</fullName>
    </submittedName>
</protein>
<gene>
    <name evidence="12" type="ORF">LUA81_03705</name>
    <name evidence="11" type="ORF">LUA82_03740</name>
</gene>
<dbReference type="GO" id="GO:0005975">
    <property type="term" value="P:carbohydrate metabolic process"/>
    <property type="evidence" value="ECO:0007669"/>
    <property type="project" value="InterPro"/>
</dbReference>
<dbReference type="InterPro" id="IPR005844">
    <property type="entry name" value="A-D-PHexomutase_a/b/a-I"/>
</dbReference>
<evidence type="ECO:0000313" key="11">
    <source>
        <dbReference type="EMBL" id="UTO55277.1"/>
    </source>
</evidence>
<dbReference type="GO" id="GO:0000287">
    <property type="term" value="F:magnesium ion binding"/>
    <property type="evidence" value="ECO:0007669"/>
    <property type="project" value="InterPro"/>
</dbReference>
<evidence type="ECO:0000313" key="13">
    <source>
        <dbReference type="Proteomes" id="UP001059822"/>
    </source>
</evidence>
<comment type="similarity">
    <text evidence="6">Belongs to the phosphohexose mutase family.</text>
</comment>
<dbReference type="Proteomes" id="UP001059822">
    <property type="component" value="Chromosome"/>
</dbReference>
<evidence type="ECO:0000256" key="4">
    <source>
        <dbReference type="ARBA" id="ARBA00022842"/>
    </source>
</evidence>